<evidence type="ECO:0000313" key="4">
    <source>
        <dbReference type="Proteomes" id="UP000289411"/>
    </source>
</evidence>
<feature type="domain" description="Lysozyme inhibitor LprI-like N-terminal" evidence="2">
    <location>
        <begin position="269"/>
        <end position="347"/>
    </location>
</feature>
<dbReference type="Proteomes" id="UP000289411">
    <property type="component" value="Unassembled WGS sequence"/>
</dbReference>
<evidence type="ECO:0000259" key="2">
    <source>
        <dbReference type="Pfam" id="PF07007"/>
    </source>
</evidence>
<accession>A0A4Q2RF91</accession>
<dbReference type="Pfam" id="PF07007">
    <property type="entry name" value="LprI"/>
    <property type="match status" value="1"/>
</dbReference>
<name>A0A4Q2RF91_9HYPH</name>
<sequence length="355" mass="36711">MRLALSLIPLVLLGPVAAGAAGARETNWADVPDARAPAYAPSRAICRKLGAATLPAGDLPTPAEAAGLADCSSQALYYGIGRPADPKAARLCAVVENRSADPQVTDFGFTGDRMLMTVYANGRGAARDLDLATALACRAGGAPAEIDGRVLHLAKLKAEGWTGTDFSLCDDATSGLLQGVCADHDQLIARDGRARAFAALSVRWTAAERAAVVPLQKAAAAFVDARGQNEVDQSGTGRGAFVVAAEEKAEGAFARLLADAEAGRIAPASADDAKAADAALNAGYRALLAKAPALARDTTLTAAGLAATERAWLRYRDAWLAFARLRYPALPPDALLARLTRDRTAQLADIPAATD</sequence>
<dbReference type="EMBL" id="QYBC01000005">
    <property type="protein sequence ID" value="RYB05919.1"/>
    <property type="molecule type" value="Genomic_DNA"/>
</dbReference>
<proteinExistence type="predicted"/>
<keyword evidence="4" id="KW-1185">Reference proteome</keyword>
<dbReference type="OrthoDB" id="7340239at2"/>
<dbReference type="InterPro" id="IPR009739">
    <property type="entry name" value="LprI-like_N"/>
</dbReference>
<evidence type="ECO:0000313" key="3">
    <source>
        <dbReference type="EMBL" id="RYB05919.1"/>
    </source>
</evidence>
<feature type="signal peptide" evidence="1">
    <location>
        <begin position="1"/>
        <end position="20"/>
    </location>
</feature>
<reference evidence="3 4" key="1">
    <citation type="submission" date="2018-09" db="EMBL/GenBank/DDBJ databases">
        <authorList>
            <person name="Grouzdev D.S."/>
            <person name="Krutkina M.S."/>
        </authorList>
    </citation>
    <scope>NUCLEOTIDE SEQUENCE [LARGE SCALE GENOMIC DNA]</scope>
    <source>
        <strain evidence="3 4">RmlP001</strain>
    </source>
</reference>
<gene>
    <name evidence="3" type="ORF">D3272_06890</name>
</gene>
<feature type="chain" id="PRO_5020566144" evidence="1">
    <location>
        <begin position="21"/>
        <end position="355"/>
    </location>
</feature>
<evidence type="ECO:0000256" key="1">
    <source>
        <dbReference type="SAM" id="SignalP"/>
    </source>
</evidence>
<dbReference type="RefSeq" id="WP_129218429.1">
    <property type="nucleotide sequence ID" value="NZ_QYBC01000005.1"/>
</dbReference>
<comment type="caution">
    <text evidence="3">The sequence shown here is derived from an EMBL/GenBank/DDBJ whole genome shotgun (WGS) entry which is preliminary data.</text>
</comment>
<dbReference type="AlphaFoldDB" id="A0A4Q2RF91"/>
<protein>
    <submittedName>
        <fullName evidence="3">DUF1311 domain-containing protein</fullName>
    </submittedName>
</protein>
<reference evidence="3 4" key="2">
    <citation type="submission" date="2019-02" db="EMBL/GenBank/DDBJ databases">
        <title>'Lichenibacterium ramalinii' gen. nov. sp. nov., 'Lichenibacterium minor' gen. nov. sp. nov.</title>
        <authorList>
            <person name="Pankratov T."/>
        </authorList>
    </citation>
    <scope>NUCLEOTIDE SEQUENCE [LARGE SCALE GENOMIC DNA]</scope>
    <source>
        <strain evidence="3 4">RmlP001</strain>
    </source>
</reference>
<dbReference type="Gene3D" id="1.20.1270.180">
    <property type="match status" value="1"/>
</dbReference>
<keyword evidence="1" id="KW-0732">Signal</keyword>
<organism evidence="3 4">
    <name type="scientific">Lichenibacterium ramalinae</name>
    <dbReference type="NCBI Taxonomy" id="2316527"/>
    <lineage>
        <taxon>Bacteria</taxon>
        <taxon>Pseudomonadati</taxon>
        <taxon>Pseudomonadota</taxon>
        <taxon>Alphaproteobacteria</taxon>
        <taxon>Hyphomicrobiales</taxon>
        <taxon>Lichenihabitantaceae</taxon>
        <taxon>Lichenibacterium</taxon>
    </lineage>
</organism>